<proteinExistence type="inferred from homology"/>
<dbReference type="OrthoDB" id="276323at2759"/>
<evidence type="ECO:0000313" key="4">
    <source>
        <dbReference type="Proteomes" id="UP000724874"/>
    </source>
</evidence>
<name>A0A9P5NYH2_GYMJU</name>
<evidence type="ECO:0000256" key="2">
    <source>
        <dbReference type="SAM" id="MobiDB-lite"/>
    </source>
</evidence>
<dbReference type="InterPro" id="IPR008862">
    <property type="entry name" value="Tcp11"/>
</dbReference>
<sequence length="745" mass="82742">MDDLAHRKRKQDQDDRQESKNNAPVAVPDRRPSDPPNPPGPSSIAPRLPRLAETADSLWTSPTSPQVSSPLSTAPVLINSSSSKRPRIDTQDATLRKRPTRRLPVKIFSSSPLRIGSDIEDIGIVPTSDPGPSSGSLLRERCLPAPEPRWLDLSANLNSPHIPSMKPPINRSTLKELELDIILRNPVIRHDLLFDPGLQFRPHRKRQTTEKYWNAVWEELQTGCTCVTLDAEGNLHSKSCMCSCCPEPLPDPVVQNVAISGAYTIRMPSRIPALLTEFIEVMVFVIQPLNNTNIYADPNSIKDQAQEHSAHAASCVFDPSGLFFHIGETLKHHCAPMRDRAVEEMVQVAQQRGPEAFKAVRMCMELLELMKLDIANHQLIQLRPWLLRNTSDFEIKAFNLRFGANASLHNTREWLHTAHDSLLARKQPIFHPSWPDGALRYSDLTRNQQIYLSSLKGIVDIIFDSSNLLSTPPANNSPPPSPLSPATATPPSSPLITVPETLHLDKSRLSHISSDAVDATALYMFILLFRQLVFSDLSASSVLGVKVDQKDILRLKREIRDIGPTSLGTCFLPPESDQAGHEYKDWEDRRNVQQDLVLQIAKRAFDVRNRKSSPTCSSEGISSAPDQALLSVAERWANVNMQPGSTLSVFLLIRLRDAVFDAVVCLAYPGREAAARAGKSLCVDLSLPGGTLSDAQVRPTQAAGMESLTDEIRRLAEKIARLALIHLYTHLPLYESEGFFSNRVA</sequence>
<evidence type="ECO:0000313" key="3">
    <source>
        <dbReference type="EMBL" id="KAF8908869.1"/>
    </source>
</evidence>
<dbReference type="GO" id="GO:0010737">
    <property type="term" value="P:protein kinase A signaling"/>
    <property type="evidence" value="ECO:0007669"/>
    <property type="project" value="TreeGrafter"/>
</dbReference>
<feature type="region of interest" description="Disordered" evidence="2">
    <location>
        <begin position="1"/>
        <end position="99"/>
    </location>
</feature>
<protein>
    <submittedName>
        <fullName evidence="3">T-complex protein 11-domain-containing protein</fullName>
    </submittedName>
</protein>
<reference evidence="3" key="1">
    <citation type="submission" date="2020-11" db="EMBL/GenBank/DDBJ databases">
        <authorList>
            <consortium name="DOE Joint Genome Institute"/>
            <person name="Ahrendt S."/>
            <person name="Riley R."/>
            <person name="Andreopoulos W."/>
            <person name="LaButti K."/>
            <person name="Pangilinan J."/>
            <person name="Ruiz-duenas F.J."/>
            <person name="Barrasa J.M."/>
            <person name="Sanchez-Garcia M."/>
            <person name="Camarero S."/>
            <person name="Miyauchi S."/>
            <person name="Serrano A."/>
            <person name="Linde D."/>
            <person name="Babiker R."/>
            <person name="Drula E."/>
            <person name="Ayuso-Fernandez I."/>
            <person name="Pacheco R."/>
            <person name="Padilla G."/>
            <person name="Ferreira P."/>
            <person name="Barriuso J."/>
            <person name="Kellner H."/>
            <person name="Castanera R."/>
            <person name="Alfaro M."/>
            <person name="Ramirez L."/>
            <person name="Pisabarro A.G."/>
            <person name="Kuo A."/>
            <person name="Tritt A."/>
            <person name="Lipzen A."/>
            <person name="He G."/>
            <person name="Yan M."/>
            <person name="Ng V."/>
            <person name="Cullen D."/>
            <person name="Martin F."/>
            <person name="Rosso M.-N."/>
            <person name="Henrissat B."/>
            <person name="Hibbett D."/>
            <person name="Martinez A.T."/>
            <person name="Grigoriev I.V."/>
        </authorList>
    </citation>
    <scope>NUCLEOTIDE SEQUENCE</scope>
    <source>
        <strain evidence="3">AH 44721</strain>
    </source>
</reference>
<dbReference type="AlphaFoldDB" id="A0A9P5NYH2"/>
<dbReference type="PANTHER" id="PTHR12832">
    <property type="entry name" value="TESTIS-SPECIFIC PROTEIN PBS13 T-COMPLEX 11"/>
    <property type="match status" value="1"/>
</dbReference>
<dbReference type="PANTHER" id="PTHR12832:SF11">
    <property type="entry name" value="LD23868P"/>
    <property type="match status" value="1"/>
</dbReference>
<feature type="compositionally biased region" description="Polar residues" evidence="2">
    <location>
        <begin position="57"/>
        <end position="83"/>
    </location>
</feature>
<organism evidence="3 4">
    <name type="scientific">Gymnopilus junonius</name>
    <name type="common">Spectacular rustgill mushroom</name>
    <name type="synonym">Gymnopilus spectabilis subsp. junonius</name>
    <dbReference type="NCBI Taxonomy" id="109634"/>
    <lineage>
        <taxon>Eukaryota</taxon>
        <taxon>Fungi</taxon>
        <taxon>Dikarya</taxon>
        <taxon>Basidiomycota</taxon>
        <taxon>Agaricomycotina</taxon>
        <taxon>Agaricomycetes</taxon>
        <taxon>Agaricomycetidae</taxon>
        <taxon>Agaricales</taxon>
        <taxon>Agaricineae</taxon>
        <taxon>Hymenogastraceae</taxon>
        <taxon>Gymnopilus</taxon>
    </lineage>
</organism>
<comment type="similarity">
    <text evidence="1">Belongs to the TCP11 family.</text>
</comment>
<keyword evidence="4" id="KW-1185">Reference proteome</keyword>
<feature type="compositionally biased region" description="Basic residues" evidence="2">
    <location>
        <begin position="1"/>
        <end position="10"/>
    </location>
</feature>
<gene>
    <name evidence="3" type="ORF">CPB84DRAFT_1743999</name>
</gene>
<dbReference type="Pfam" id="PF05794">
    <property type="entry name" value="Tcp11"/>
    <property type="match status" value="1"/>
</dbReference>
<dbReference type="EMBL" id="JADNYJ010000010">
    <property type="protein sequence ID" value="KAF8908869.1"/>
    <property type="molecule type" value="Genomic_DNA"/>
</dbReference>
<comment type="caution">
    <text evidence="3">The sequence shown here is derived from an EMBL/GenBank/DDBJ whole genome shotgun (WGS) entry which is preliminary data.</text>
</comment>
<evidence type="ECO:0000256" key="1">
    <source>
        <dbReference type="ARBA" id="ARBA00010954"/>
    </source>
</evidence>
<feature type="region of interest" description="Disordered" evidence="2">
    <location>
        <begin position="472"/>
        <end position="494"/>
    </location>
</feature>
<dbReference type="Proteomes" id="UP000724874">
    <property type="component" value="Unassembled WGS sequence"/>
</dbReference>
<accession>A0A9P5NYH2</accession>